<dbReference type="OrthoDB" id="3215519at2"/>
<keyword evidence="3 8" id="KW-0479">Metal-binding</keyword>
<dbReference type="PANTHER" id="PTHR36923">
    <property type="entry name" value="FERREDOXIN"/>
    <property type="match status" value="1"/>
</dbReference>
<sequence>MKVTVDQQLCVGNGLCEAAAPDLFAVGDDGMAQVLVDEIPAADQELADEAVAACPARALIAHR</sequence>
<name>A0A7I7Y097_9MYCO</name>
<dbReference type="GO" id="GO:0051538">
    <property type="term" value="F:3 iron, 4 sulfur cluster binding"/>
    <property type="evidence" value="ECO:0007669"/>
    <property type="project" value="UniProtKB-KW"/>
</dbReference>
<dbReference type="Gene3D" id="3.30.70.20">
    <property type="match status" value="1"/>
</dbReference>
<reference evidence="9" key="1">
    <citation type="journal article" date="2019" name="Emerg. Microbes Infect.">
        <title>Comprehensive subspecies identification of 175 nontuberculous mycobacteria species based on 7547 genomic profiles.</title>
        <authorList>
            <person name="Matsumoto Y."/>
            <person name="Kinjo T."/>
            <person name="Motooka D."/>
            <person name="Nabeya D."/>
            <person name="Jung N."/>
            <person name="Uechi K."/>
            <person name="Horii T."/>
            <person name="Iida T."/>
            <person name="Fujita J."/>
            <person name="Nakamura S."/>
        </authorList>
    </citation>
    <scope>NUCLEOTIDE SEQUENCE [LARGE SCALE GENOMIC DNA]</scope>
    <source>
        <strain evidence="9">JCM 13671</strain>
    </source>
</reference>
<dbReference type="AlphaFoldDB" id="A0A7I7Y097"/>
<dbReference type="SUPFAM" id="SSF54862">
    <property type="entry name" value="4Fe-4S ferredoxins"/>
    <property type="match status" value="1"/>
</dbReference>
<dbReference type="GO" id="GO:0009055">
    <property type="term" value="F:electron transfer activity"/>
    <property type="evidence" value="ECO:0007669"/>
    <property type="project" value="UniProtKB-UniRule"/>
</dbReference>
<organism evidence="9 10">
    <name type="scientific">Mycolicibacterium confluentis</name>
    <dbReference type="NCBI Taxonomy" id="28047"/>
    <lineage>
        <taxon>Bacteria</taxon>
        <taxon>Bacillati</taxon>
        <taxon>Actinomycetota</taxon>
        <taxon>Actinomycetes</taxon>
        <taxon>Mycobacteriales</taxon>
        <taxon>Mycobacteriaceae</taxon>
        <taxon>Mycolicibacterium</taxon>
    </lineage>
</organism>
<dbReference type="Pfam" id="PF13459">
    <property type="entry name" value="Fer4_15"/>
    <property type="match status" value="1"/>
</dbReference>
<dbReference type="Proteomes" id="UP000466931">
    <property type="component" value="Chromosome"/>
</dbReference>
<evidence type="ECO:0000256" key="3">
    <source>
        <dbReference type="ARBA" id="ARBA00022723"/>
    </source>
</evidence>
<comment type="function">
    <text evidence="8">Ferredoxins are iron-sulfur proteins that transfer electrons in a wide variety of metabolic reactions.</text>
</comment>
<keyword evidence="7" id="KW-0003">3Fe-4S</keyword>
<evidence type="ECO:0000256" key="1">
    <source>
        <dbReference type="ARBA" id="ARBA00001927"/>
    </source>
</evidence>
<keyword evidence="5 8" id="KW-0408">Iron</keyword>
<keyword evidence="4 8" id="KW-0249">Electron transport</keyword>
<gene>
    <name evidence="9" type="ORF">MCNF_36700</name>
</gene>
<dbReference type="GO" id="GO:0005506">
    <property type="term" value="F:iron ion binding"/>
    <property type="evidence" value="ECO:0007669"/>
    <property type="project" value="UniProtKB-UniRule"/>
</dbReference>
<evidence type="ECO:0000256" key="2">
    <source>
        <dbReference type="ARBA" id="ARBA00022448"/>
    </source>
</evidence>
<evidence type="ECO:0000256" key="7">
    <source>
        <dbReference type="ARBA" id="ARBA00023291"/>
    </source>
</evidence>
<dbReference type="PROSITE" id="PS51379">
    <property type="entry name" value="4FE4S_FER_2"/>
    <property type="match status" value="1"/>
</dbReference>
<evidence type="ECO:0000256" key="4">
    <source>
        <dbReference type="ARBA" id="ARBA00022982"/>
    </source>
</evidence>
<dbReference type="PRINTS" id="PR00352">
    <property type="entry name" value="3FE4SFRDOXIN"/>
</dbReference>
<dbReference type="PANTHER" id="PTHR36923:SF3">
    <property type="entry name" value="FERREDOXIN"/>
    <property type="match status" value="1"/>
</dbReference>
<dbReference type="InterPro" id="IPR017896">
    <property type="entry name" value="4Fe4S_Fe-S-bd"/>
</dbReference>
<accession>A0A7I7Y097</accession>
<keyword evidence="10" id="KW-1185">Reference proteome</keyword>
<evidence type="ECO:0000313" key="9">
    <source>
        <dbReference type="EMBL" id="BBZ35065.1"/>
    </source>
</evidence>
<protein>
    <recommendedName>
        <fullName evidence="8">Ferredoxin</fullName>
    </recommendedName>
</protein>
<dbReference type="InterPro" id="IPR001080">
    <property type="entry name" value="3Fe4S_ferredoxin"/>
</dbReference>
<dbReference type="InterPro" id="IPR051269">
    <property type="entry name" value="Fe-S_cluster_ET"/>
</dbReference>
<keyword evidence="6 8" id="KW-0411">Iron-sulfur</keyword>
<dbReference type="EMBL" id="AP022612">
    <property type="protein sequence ID" value="BBZ35065.1"/>
    <property type="molecule type" value="Genomic_DNA"/>
</dbReference>
<evidence type="ECO:0000256" key="6">
    <source>
        <dbReference type="ARBA" id="ARBA00023014"/>
    </source>
</evidence>
<evidence type="ECO:0000256" key="5">
    <source>
        <dbReference type="ARBA" id="ARBA00023004"/>
    </source>
</evidence>
<keyword evidence="2 8" id="KW-0813">Transport</keyword>
<proteinExistence type="predicted"/>
<comment type="cofactor">
    <cofactor evidence="1">
        <name>[3Fe-4S] cluster</name>
        <dbReference type="ChEBI" id="CHEBI:21137"/>
    </cofactor>
</comment>
<evidence type="ECO:0000256" key="8">
    <source>
        <dbReference type="RuleBase" id="RU368020"/>
    </source>
</evidence>
<reference evidence="9" key="2">
    <citation type="submission" date="2020-02" db="EMBL/GenBank/DDBJ databases">
        <authorList>
            <person name="Matsumoto Y."/>
            <person name="Motooka D."/>
            <person name="Nakamura S."/>
        </authorList>
    </citation>
    <scope>NUCLEOTIDE SEQUENCE</scope>
    <source>
        <strain evidence="9">JCM 13671</strain>
    </source>
</reference>
<evidence type="ECO:0000313" key="10">
    <source>
        <dbReference type="Proteomes" id="UP000466931"/>
    </source>
</evidence>